<dbReference type="SUPFAM" id="SSF56519">
    <property type="entry name" value="Penicillin binding protein dimerisation domain"/>
    <property type="match status" value="1"/>
</dbReference>
<dbReference type="EMBL" id="SGXF01000003">
    <property type="protein sequence ID" value="RZT00681.1"/>
    <property type="molecule type" value="Genomic_DNA"/>
</dbReference>
<dbReference type="GO" id="GO:0071555">
    <property type="term" value="P:cell wall organization"/>
    <property type="evidence" value="ECO:0007669"/>
    <property type="project" value="TreeGrafter"/>
</dbReference>
<feature type="compositionally biased region" description="Polar residues" evidence="4">
    <location>
        <begin position="699"/>
        <end position="710"/>
    </location>
</feature>
<reference evidence="7 8" key="1">
    <citation type="submission" date="2019-02" db="EMBL/GenBank/DDBJ databases">
        <title>Genomic Encyclopedia of Type Strains, Phase IV (KMG-IV): sequencing the most valuable type-strain genomes for metagenomic binning, comparative biology and taxonomic classification.</title>
        <authorList>
            <person name="Goeker M."/>
        </authorList>
    </citation>
    <scope>NUCLEOTIDE SEQUENCE [LARGE SCALE GENOMIC DNA]</scope>
    <source>
        <strain evidence="7 8">DSM 29486</strain>
    </source>
</reference>
<dbReference type="OrthoDB" id="9804124at2"/>
<evidence type="ECO:0000256" key="1">
    <source>
        <dbReference type="ARBA" id="ARBA00004370"/>
    </source>
</evidence>
<dbReference type="Gene3D" id="3.40.710.10">
    <property type="entry name" value="DD-peptidase/beta-lactamase superfamily"/>
    <property type="match status" value="1"/>
</dbReference>
<dbReference type="InterPro" id="IPR005311">
    <property type="entry name" value="PBP_dimer"/>
</dbReference>
<evidence type="ECO:0000259" key="6">
    <source>
        <dbReference type="Pfam" id="PF03717"/>
    </source>
</evidence>
<dbReference type="InterPro" id="IPR001460">
    <property type="entry name" value="PCN-bd_Tpept"/>
</dbReference>
<gene>
    <name evidence="7" type="ORF">EV209_2005</name>
</gene>
<dbReference type="InterPro" id="IPR036138">
    <property type="entry name" value="PBP_dimer_sf"/>
</dbReference>
<feature type="domain" description="Penicillin-binding protein dimerisation" evidence="6">
    <location>
        <begin position="71"/>
        <end position="264"/>
    </location>
</feature>
<dbReference type="PANTHER" id="PTHR30627">
    <property type="entry name" value="PEPTIDOGLYCAN D,D-TRANSPEPTIDASE"/>
    <property type="match status" value="1"/>
</dbReference>
<dbReference type="GO" id="GO:0005886">
    <property type="term" value="C:plasma membrane"/>
    <property type="evidence" value="ECO:0007669"/>
    <property type="project" value="TreeGrafter"/>
</dbReference>
<feature type="compositionally biased region" description="Acidic residues" evidence="4">
    <location>
        <begin position="716"/>
        <end position="728"/>
    </location>
</feature>
<proteinExistence type="inferred from homology"/>
<evidence type="ECO:0000259" key="5">
    <source>
        <dbReference type="Pfam" id="PF00905"/>
    </source>
</evidence>
<dbReference type="PANTHER" id="PTHR30627:SF1">
    <property type="entry name" value="PEPTIDOGLYCAN D,D-TRANSPEPTIDASE FTSI"/>
    <property type="match status" value="1"/>
</dbReference>
<dbReference type="InterPro" id="IPR050515">
    <property type="entry name" value="Beta-lactam/transpept"/>
</dbReference>
<dbReference type="Pfam" id="PF03717">
    <property type="entry name" value="PBP_dimer"/>
    <property type="match status" value="1"/>
</dbReference>
<dbReference type="Gene3D" id="3.90.1310.10">
    <property type="entry name" value="Penicillin-binding protein 2a (Domain 2)"/>
    <property type="match status" value="1"/>
</dbReference>
<dbReference type="Proteomes" id="UP000292927">
    <property type="component" value="Unassembled WGS sequence"/>
</dbReference>
<dbReference type="InterPro" id="IPR012338">
    <property type="entry name" value="Beta-lactam/transpept-like"/>
</dbReference>
<dbReference type="Pfam" id="PF00905">
    <property type="entry name" value="Transpeptidase"/>
    <property type="match status" value="1"/>
</dbReference>
<accession>A0A4Q7PLE5</accession>
<comment type="subcellular location">
    <subcellularLocation>
        <location evidence="1">Membrane</location>
    </subcellularLocation>
</comment>
<feature type="domain" description="Penicillin-binding protein transpeptidase" evidence="5">
    <location>
        <begin position="331"/>
        <end position="655"/>
    </location>
</feature>
<dbReference type="GO" id="GO:0008658">
    <property type="term" value="F:penicillin binding"/>
    <property type="evidence" value="ECO:0007669"/>
    <property type="project" value="InterPro"/>
</dbReference>
<comment type="similarity">
    <text evidence="2">Belongs to the transpeptidase family.</text>
</comment>
<comment type="caution">
    <text evidence="7">The sequence shown here is derived from an EMBL/GenBank/DDBJ whole genome shotgun (WGS) entry which is preliminary data.</text>
</comment>
<keyword evidence="8" id="KW-1185">Reference proteome</keyword>
<evidence type="ECO:0000256" key="2">
    <source>
        <dbReference type="ARBA" id="ARBA00007171"/>
    </source>
</evidence>
<name>A0A4Q7PLE5_9FIRM</name>
<evidence type="ECO:0000313" key="7">
    <source>
        <dbReference type="EMBL" id="RZT00681.1"/>
    </source>
</evidence>
<feature type="region of interest" description="Disordered" evidence="4">
    <location>
        <begin position="669"/>
        <end position="728"/>
    </location>
</feature>
<dbReference type="SUPFAM" id="SSF56601">
    <property type="entry name" value="beta-lactamase/transpeptidase-like"/>
    <property type="match status" value="1"/>
</dbReference>
<protein>
    <submittedName>
        <fullName evidence="7">Stage V sporulation protein D (Sporulation-specific penicillin-binding protein)</fullName>
    </submittedName>
</protein>
<organism evidence="7 8">
    <name type="scientific">Cuneatibacter caecimuris</name>
    <dbReference type="NCBI Taxonomy" id="1796618"/>
    <lineage>
        <taxon>Bacteria</taxon>
        <taxon>Bacillati</taxon>
        <taxon>Bacillota</taxon>
        <taxon>Clostridia</taxon>
        <taxon>Lachnospirales</taxon>
        <taxon>Lachnospiraceae</taxon>
        <taxon>Cuneatibacter</taxon>
    </lineage>
</organism>
<evidence type="ECO:0000256" key="4">
    <source>
        <dbReference type="SAM" id="MobiDB-lite"/>
    </source>
</evidence>
<sequence length="728" mass="81417">MKVFRRISDKIKAMRKRPFKRYMRYKLALLFFIVTLALFVLLIIISNLSKNEDRYSVKVLSQRNYSSSVLVAKRGNILDRNHTLLAASEQTYILILDPKVIYTEQEFAEGEGDNKVKVSKQPYLEPTINALVENLGLDRESVMEQLEGKKDKSYLRLKTNGAKTVLTYDQKTAFDAFCEEMNKEYADVKKEENINKTAFEKAQRIKGVWFETEYRRVYPYNSAACSVLGFTTGDGSTGLWGLESYYNKELAGVNGREYGYVNEDFDLVRQVEKPQDGSQLVSTLDLNMQNICQKHIDEFMETYTGKVFDEEGNMKDQPAGEEQTPGAENIGVLVMNPNNGEVLAMATNSTYDLNHPNDILKEKYTAEELSSMDNETQLEKLNQIWRNFCISDTFEPGSTAKPLTISAALEEGAVKEDETFTCDGFEMVAGWRIKCHVFPDYHGELDLSGALEESCNDSLMQIVKKLGAPAFAKYQRLFGLNRRTGIDLPGEAAGILYQEEKLKDAELATGSFGQGFTVTMVELASAISSAINGGYYYQPHLVKQVLDSKGAVIDNKESVPVSRVVSEETSKFIREALYQTVNQGTGGVAKIDGYKIGGKTGTAEKLPRGNGKYVISFISFAPADNPELLLYVVIDTPNVNNPNSSEKAQLVAKAIWEELLPYANIYSSEAEDENKPEGDGQEQWQGQGIMDQEDPNAQPVENATAESAETQPMIEMPEENPTELPGEE</sequence>
<evidence type="ECO:0000313" key="8">
    <source>
        <dbReference type="Proteomes" id="UP000292927"/>
    </source>
</evidence>
<dbReference type="AlphaFoldDB" id="A0A4Q7PLE5"/>
<evidence type="ECO:0000256" key="3">
    <source>
        <dbReference type="ARBA" id="ARBA00023136"/>
    </source>
</evidence>
<keyword evidence="3" id="KW-0472">Membrane</keyword>